<proteinExistence type="predicted"/>
<reference evidence="1" key="2">
    <citation type="submission" date="2015-06" db="UniProtKB">
        <authorList>
            <consortium name="EnsemblProtists"/>
        </authorList>
    </citation>
    <scope>IDENTIFICATION</scope>
    <source>
        <strain evidence="1">Emoy2</strain>
    </source>
</reference>
<evidence type="ECO:0000313" key="1">
    <source>
        <dbReference type="EnsemblProtists" id="HpaP804821"/>
    </source>
</evidence>
<dbReference type="AlphaFoldDB" id="M4BEV3"/>
<dbReference type="Proteomes" id="UP000011713">
    <property type="component" value="Unassembled WGS sequence"/>
</dbReference>
<keyword evidence="2" id="KW-1185">Reference proteome</keyword>
<protein>
    <submittedName>
        <fullName evidence="1">Uncharacterized protein</fullName>
    </submittedName>
</protein>
<reference evidence="2" key="1">
    <citation type="journal article" date="2010" name="Science">
        <title>Signatures of adaptation to obligate biotrophy in the Hyaloperonospora arabidopsidis genome.</title>
        <authorList>
            <person name="Baxter L."/>
            <person name="Tripathy S."/>
            <person name="Ishaque N."/>
            <person name="Boot N."/>
            <person name="Cabral A."/>
            <person name="Kemen E."/>
            <person name="Thines M."/>
            <person name="Ah-Fong A."/>
            <person name="Anderson R."/>
            <person name="Badejoko W."/>
            <person name="Bittner-Eddy P."/>
            <person name="Boore J.L."/>
            <person name="Chibucos M.C."/>
            <person name="Coates M."/>
            <person name="Dehal P."/>
            <person name="Delehaunty K."/>
            <person name="Dong S."/>
            <person name="Downton P."/>
            <person name="Dumas B."/>
            <person name="Fabro G."/>
            <person name="Fronick C."/>
            <person name="Fuerstenberg S.I."/>
            <person name="Fulton L."/>
            <person name="Gaulin E."/>
            <person name="Govers F."/>
            <person name="Hughes L."/>
            <person name="Humphray S."/>
            <person name="Jiang R.H."/>
            <person name="Judelson H."/>
            <person name="Kamoun S."/>
            <person name="Kyung K."/>
            <person name="Meijer H."/>
            <person name="Minx P."/>
            <person name="Morris P."/>
            <person name="Nelson J."/>
            <person name="Phuntumart V."/>
            <person name="Qutob D."/>
            <person name="Rehmany A."/>
            <person name="Rougon-Cardoso A."/>
            <person name="Ryden P."/>
            <person name="Torto-Alalibo T."/>
            <person name="Studholme D."/>
            <person name="Wang Y."/>
            <person name="Win J."/>
            <person name="Wood J."/>
            <person name="Clifton S.W."/>
            <person name="Rogers J."/>
            <person name="Van den Ackerveken G."/>
            <person name="Jones J.D."/>
            <person name="McDowell J.M."/>
            <person name="Beynon J."/>
            <person name="Tyler B.M."/>
        </authorList>
    </citation>
    <scope>NUCLEOTIDE SEQUENCE [LARGE SCALE GENOMIC DNA]</scope>
    <source>
        <strain evidence="2">Emoy2</strain>
    </source>
</reference>
<dbReference type="VEuPathDB" id="FungiDB:HpaG804821"/>
<accession>M4BEV3</accession>
<organism evidence="1 2">
    <name type="scientific">Hyaloperonospora arabidopsidis (strain Emoy2)</name>
    <name type="common">Downy mildew agent</name>
    <name type="synonym">Peronospora arabidopsidis</name>
    <dbReference type="NCBI Taxonomy" id="559515"/>
    <lineage>
        <taxon>Eukaryota</taxon>
        <taxon>Sar</taxon>
        <taxon>Stramenopiles</taxon>
        <taxon>Oomycota</taxon>
        <taxon>Peronosporomycetes</taxon>
        <taxon>Peronosporales</taxon>
        <taxon>Peronosporaceae</taxon>
        <taxon>Hyaloperonospora</taxon>
    </lineage>
</organism>
<dbReference type="EnsemblProtists" id="HpaT804821">
    <property type="protein sequence ID" value="HpaP804821"/>
    <property type="gene ID" value="HpaG804821"/>
</dbReference>
<dbReference type="HOGENOM" id="CLU_1605856_0_0_1"/>
<evidence type="ECO:0000313" key="2">
    <source>
        <dbReference type="Proteomes" id="UP000011713"/>
    </source>
</evidence>
<sequence>MQEDRGKSFPILLSEGLDKLAKWTGLKGESSKNKGVASVDEALDDEAMASIKEMLEKVYTFGQAFNIVGKKEVALSRDSGVIASPYSHTSLSEVASCWPYTNIARHLEIRSRIERSFHSWVESQHRKRWQSFCVRRDDMGGMKVSGVRWRKVSLLTGGARKKRRMR</sequence>
<name>M4BEV3_HYAAE</name>
<dbReference type="EMBL" id="JH598187">
    <property type="status" value="NOT_ANNOTATED_CDS"/>
    <property type="molecule type" value="Genomic_DNA"/>
</dbReference>
<dbReference type="InParanoid" id="M4BEV3"/>